<protein>
    <recommendedName>
        <fullName evidence="3">DUF1501 domain-containing protein</fullName>
    </recommendedName>
</protein>
<gene>
    <name evidence="1" type="ORF">HG66A1_35950</name>
</gene>
<evidence type="ECO:0000313" key="2">
    <source>
        <dbReference type="Proteomes" id="UP000320421"/>
    </source>
</evidence>
<dbReference type="InterPro" id="IPR006311">
    <property type="entry name" value="TAT_signal"/>
</dbReference>
<name>A0A517PR03_9PLAN</name>
<dbReference type="PANTHER" id="PTHR43737">
    <property type="entry name" value="BLL7424 PROTEIN"/>
    <property type="match status" value="1"/>
</dbReference>
<dbReference type="InterPro" id="IPR010869">
    <property type="entry name" value="DUF1501"/>
</dbReference>
<dbReference type="AlphaFoldDB" id="A0A517PR03"/>
<dbReference type="OrthoDB" id="247175at2"/>
<dbReference type="RefSeq" id="WP_145186655.1">
    <property type="nucleotide sequence ID" value="NZ_CP036266.1"/>
</dbReference>
<dbReference type="Pfam" id="PF07394">
    <property type="entry name" value="DUF1501"/>
    <property type="match status" value="1"/>
</dbReference>
<proteinExistence type="predicted"/>
<accession>A0A517PR03</accession>
<dbReference type="EMBL" id="CP036266">
    <property type="protein sequence ID" value="QDT21792.1"/>
    <property type="molecule type" value="Genomic_DNA"/>
</dbReference>
<keyword evidence="2" id="KW-1185">Reference proteome</keyword>
<dbReference type="Proteomes" id="UP000320421">
    <property type="component" value="Chromosome"/>
</dbReference>
<dbReference type="InterPro" id="IPR017850">
    <property type="entry name" value="Alkaline_phosphatase_core_sf"/>
</dbReference>
<evidence type="ECO:0000313" key="1">
    <source>
        <dbReference type="EMBL" id="QDT21792.1"/>
    </source>
</evidence>
<evidence type="ECO:0008006" key="3">
    <source>
        <dbReference type="Google" id="ProtNLM"/>
    </source>
</evidence>
<sequence length="441" mass="48913">MSRRTSEFCDGISRRSVIKAGLTGLMGLSLPEILRLKAQAASTNGRAQDDTAIIFLELAGGPTQHETYDPKPNAPSDYRGPLNPISTSVPGVQFSEFMKEQAQVMDKLAVIRSIHHNSGSHRTSSHLTQTGYYLRDRQSNENEMPSIGCITSKVRGSNEQGIPAYVSLPRDMRFGRAAWLGKGYNPFITARDADRKNFEVPNLTLLRGLTSERLKDRKQLLKGFDATREIIDNNGVGDAMDQFTREAFEMVAGDAARNAFDISQEDEATRDRYGRNSFGQNILLARRLVEHGVTVASVRVTGPSWDDHRDLVKRMKQKAIPYDRAFAALVEDLHARGIDKKVMVVAMGEFGRTPKFNKNAGRDHWGRVMSVALAGGGIRTGQVIGASDAEGGTPVDAPYRPENVLAMLYRHLGIDPSTTFLDHSGRPRYILERRELISELI</sequence>
<reference evidence="1 2" key="1">
    <citation type="submission" date="2019-02" db="EMBL/GenBank/DDBJ databases">
        <title>Deep-cultivation of Planctomycetes and their phenomic and genomic characterization uncovers novel biology.</title>
        <authorList>
            <person name="Wiegand S."/>
            <person name="Jogler M."/>
            <person name="Boedeker C."/>
            <person name="Pinto D."/>
            <person name="Vollmers J."/>
            <person name="Rivas-Marin E."/>
            <person name="Kohn T."/>
            <person name="Peeters S.H."/>
            <person name="Heuer A."/>
            <person name="Rast P."/>
            <person name="Oberbeckmann S."/>
            <person name="Bunk B."/>
            <person name="Jeske O."/>
            <person name="Meyerdierks A."/>
            <person name="Storesund J.E."/>
            <person name="Kallscheuer N."/>
            <person name="Luecker S."/>
            <person name="Lage O.M."/>
            <person name="Pohl T."/>
            <person name="Merkel B.J."/>
            <person name="Hornburger P."/>
            <person name="Mueller R.-W."/>
            <person name="Bruemmer F."/>
            <person name="Labrenz M."/>
            <person name="Spormann A.M."/>
            <person name="Op den Camp H."/>
            <person name="Overmann J."/>
            <person name="Amann R."/>
            <person name="Jetten M.S.M."/>
            <person name="Mascher T."/>
            <person name="Medema M.H."/>
            <person name="Devos D.P."/>
            <person name="Kaster A.-K."/>
            <person name="Ovreas L."/>
            <person name="Rohde M."/>
            <person name="Galperin M.Y."/>
            <person name="Jogler C."/>
        </authorList>
    </citation>
    <scope>NUCLEOTIDE SEQUENCE [LARGE SCALE GENOMIC DNA]</scope>
    <source>
        <strain evidence="1 2">HG66A1</strain>
    </source>
</reference>
<dbReference type="PANTHER" id="PTHR43737:SF1">
    <property type="entry name" value="DUF1501 DOMAIN-CONTAINING PROTEIN"/>
    <property type="match status" value="1"/>
</dbReference>
<dbReference type="PROSITE" id="PS51318">
    <property type="entry name" value="TAT"/>
    <property type="match status" value="1"/>
</dbReference>
<organism evidence="1 2">
    <name type="scientific">Gimesia chilikensis</name>
    <dbReference type="NCBI Taxonomy" id="2605989"/>
    <lineage>
        <taxon>Bacteria</taxon>
        <taxon>Pseudomonadati</taxon>
        <taxon>Planctomycetota</taxon>
        <taxon>Planctomycetia</taxon>
        <taxon>Planctomycetales</taxon>
        <taxon>Planctomycetaceae</taxon>
        <taxon>Gimesia</taxon>
    </lineage>
</organism>
<dbReference type="SUPFAM" id="SSF53649">
    <property type="entry name" value="Alkaline phosphatase-like"/>
    <property type="match status" value="1"/>
</dbReference>